<feature type="region of interest" description="Disordered" evidence="1">
    <location>
        <begin position="219"/>
        <end position="293"/>
    </location>
</feature>
<feature type="compositionally biased region" description="Low complexity" evidence="1">
    <location>
        <begin position="1"/>
        <end position="18"/>
    </location>
</feature>
<proteinExistence type="predicted"/>
<keyword evidence="3" id="KW-1185">Reference proteome</keyword>
<organism evidence="2 3">
    <name type="scientific">Orchesella dallaii</name>
    <dbReference type="NCBI Taxonomy" id="48710"/>
    <lineage>
        <taxon>Eukaryota</taxon>
        <taxon>Metazoa</taxon>
        <taxon>Ecdysozoa</taxon>
        <taxon>Arthropoda</taxon>
        <taxon>Hexapoda</taxon>
        <taxon>Collembola</taxon>
        <taxon>Entomobryomorpha</taxon>
        <taxon>Entomobryoidea</taxon>
        <taxon>Orchesellidae</taxon>
        <taxon>Orchesellinae</taxon>
        <taxon>Orchesella</taxon>
    </lineage>
</organism>
<feature type="compositionally biased region" description="Polar residues" evidence="1">
    <location>
        <begin position="231"/>
        <end position="241"/>
    </location>
</feature>
<gene>
    <name evidence="2" type="ORF">ODALV1_LOCUS26449</name>
</gene>
<comment type="caution">
    <text evidence="2">The sequence shown here is derived from an EMBL/GenBank/DDBJ whole genome shotgun (WGS) entry which is preliminary data.</text>
</comment>
<dbReference type="EMBL" id="CAXLJM020000111">
    <property type="protein sequence ID" value="CAL8136452.1"/>
    <property type="molecule type" value="Genomic_DNA"/>
</dbReference>
<feature type="compositionally biased region" description="Low complexity" evidence="1">
    <location>
        <begin position="275"/>
        <end position="286"/>
    </location>
</feature>
<reference evidence="2 3" key="1">
    <citation type="submission" date="2024-08" db="EMBL/GenBank/DDBJ databases">
        <authorList>
            <person name="Cucini C."/>
            <person name="Frati F."/>
        </authorList>
    </citation>
    <scope>NUCLEOTIDE SEQUENCE [LARGE SCALE GENOMIC DNA]</scope>
</reference>
<protein>
    <submittedName>
        <fullName evidence="2">Uncharacterized protein</fullName>
    </submittedName>
</protein>
<evidence type="ECO:0000313" key="3">
    <source>
        <dbReference type="Proteomes" id="UP001642540"/>
    </source>
</evidence>
<dbReference type="Proteomes" id="UP001642540">
    <property type="component" value="Unassembled WGS sequence"/>
</dbReference>
<evidence type="ECO:0000313" key="2">
    <source>
        <dbReference type="EMBL" id="CAL8136452.1"/>
    </source>
</evidence>
<accession>A0ABP1RUV3</accession>
<sequence length="457" mass="51935">MEEPIKTTTIKPIPTESPSSEEDNVVEISLISSSDDGEDKQDSGSVQDLDDNEKKEEFYTKKVDPCLLCGQPAVEYDGGGKPVEKEREQAPLFNYGRLFSFLCKGLNINLKPVYGMIKEDWDFSSRTTTPFPFCGSCESLINNLAGVYTRLETVKTELKARIEEGEEVYIKEQLYSKQNVRYFNFRKLVLGAKFQGTVKGRMFQREQYPSSAEGIKHPTCFDESMFPPNHPGSQSQLKTTPPSSPVDETLNLSPSSSPLRKKWKGATCRIPPEVSLSQGSSSTTNSKPATPTFDASRFHRFMKRKPPTSPIKRNPPNLTPVYIPDTSGFMERCAQSGKITYYSHSSGIGTKMKGRGLAHNRKILVFTPTPQNDQYQCTECGQLVPLLQVRKIQQQQLFRHHFLKFHTDCWRCKMCREEDHVNTEAMDKDELLVHLESRHGITDWNEYLKLNQLHAPQ</sequence>
<evidence type="ECO:0000256" key="1">
    <source>
        <dbReference type="SAM" id="MobiDB-lite"/>
    </source>
</evidence>
<name>A0ABP1RUV3_9HEXA</name>
<feature type="region of interest" description="Disordered" evidence="1">
    <location>
        <begin position="1"/>
        <end position="53"/>
    </location>
</feature>